<name>A0A510JA31_9FUSO</name>
<evidence type="ECO:0000256" key="5">
    <source>
        <dbReference type="ARBA" id="ARBA00022989"/>
    </source>
</evidence>
<dbReference type="RefSeq" id="WP_036055967.1">
    <property type="nucleotide sequence ID" value="NZ_AP019822.1"/>
</dbReference>
<feature type="domain" description="ABC transmembrane type-1" evidence="8">
    <location>
        <begin position="85"/>
        <end position="274"/>
    </location>
</feature>
<proteinExistence type="inferred from homology"/>
<dbReference type="AlphaFoldDB" id="A0A510JA31"/>
<feature type="transmembrane region" description="Helical" evidence="7">
    <location>
        <begin position="25"/>
        <end position="43"/>
    </location>
</feature>
<dbReference type="Gene3D" id="1.10.3720.10">
    <property type="entry name" value="MetI-like"/>
    <property type="match status" value="1"/>
</dbReference>
<keyword evidence="4 7" id="KW-0812">Transmembrane</keyword>
<dbReference type="InterPro" id="IPR000515">
    <property type="entry name" value="MetI-like"/>
</dbReference>
<dbReference type="GO" id="GO:0005886">
    <property type="term" value="C:plasma membrane"/>
    <property type="evidence" value="ECO:0007669"/>
    <property type="project" value="UniProtKB-SubCell"/>
</dbReference>
<dbReference type="OrthoDB" id="8557224at2"/>
<dbReference type="PANTHER" id="PTHR30043">
    <property type="entry name" value="PHOSPHONATES TRANSPORT SYSTEM PERMEASE PROTEIN"/>
    <property type="match status" value="1"/>
</dbReference>
<dbReference type="Pfam" id="PF00528">
    <property type="entry name" value="BPD_transp_1"/>
    <property type="match status" value="1"/>
</dbReference>
<protein>
    <submittedName>
        <fullName evidence="9">ABC-type phosphate/phosphonate transport system, permease component</fullName>
    </submittedName>
</protein>
<evidence type="ECO:0000256" key="3">
    <source>
        <dbReference type="ARBA" id="ARBA00022475"/>
    </source>
</evidence>
<dbReference type="GO" id="GO:0055085">
    <property type="term" value="P:transmembrane transport"/>
    <property type="evidence" value="ECO:0007669"/>
    <property type="project" value="InterPro"/>
</dbReference>
<sequence>MENLKYALRTKKNKIKIKKMTKSGIYLWGTLGICFIISIFKLATMDTGNVNMGQAIIEFFKNMKLMFLQPRLSERYTLLEIFQSLGITISLAIFTTLIGAFIGLFFSFFAAKNLSNEKISKAIKIVVSFVRSIPTILWVMVFSVVAGIGVEAAVIGICFHSTGYLIKAYSESIEEIDNGIIEALKATGASKGQIIFQGVLPASVTSILSWTFVRLEMNFTNAVVVGAAAGVGGIGYEMFMAGKMYFDSREIGFFVYLIFGTALILESISIYLRRKYIVKSL</sequence>
<dbReference type="PANTHER" id="PTHR30043:SF1">
    <property type="entry name" value="ABC TRANSPORT SYSTEM PERMEASE PROTEIN P69"/>
    <property type="match status" value="1"/>
</dbReference>
<accession>A0A510JA31</accession>
<dbReference type="Proteomes" id="UP000321606">
    <property type="component" value="Chromosome"/>
</dbReference>
<evidence type="ECO:0000313" key="9">
    <source>
        <dbReference type="EMBL" id="BBM35271.1"/>
    </source>
</evidence>
<evidence type="ECO:0000259" key="8">
    <source>
        <dbReference type="PROSITE" id="PS50928"/>
    </source>
</evidence>
<dbReference type="SUPFAM" id="SSF161098">
    <property type="entry name" value="MetI-like"/>
    <property type="match status" value="1"/>
</dbReference>
<comment type="subcellular location">
    <subcellularLocation>
        <location evidence="1 7">Cell membrane</location>
        <topology evidence="1 7">Multi-pass membrane protein</topology>
    </subcellularLocation>
</comment>
<evidence type="ECO:0000256" key="1">
    <source>
        <dbReference type="ARBA" id="ARBA00004651"/>
    </source>
</evidence>
<dbReference type="STRING" id="714315.GCA_000516535_00192"/>
<feature type="transmembrane region" description="Helical" evidence="7">
    <location>
        <begin position="194"/>
        <end position="213"/>
    </location>
</feature>
<dbReference type="CDD" id="cd06261">
    <property type="entry name" value="TM_PBP2"/>
    <property type="match status" value="1"/>
</dbReference>
<evidence type="ECO:0000256" key="7">
    <source>
        <dbReference type="RuleBase" id="RU363032"/>
    </source>
</evidence>
<dbReference type="KEGG" id="lgo:JCM16774_0178"/>
<keyword evidence="6 7" id="KW-0472">Membrane</keyword>
<reference evidence="9 10" key="1">
    <citation type="submission" date="2019-07" db="EMBL/GenBank/DDBJ databases">
        <title>Complete Genome Sequence of Leptotrichia goodfellowii Strain JCM 16774.</title>
        <authorList>
            <person name="Watanabe S."/>
            <person name="Cui L."/>
        </authorList>
    </citation>
    <scope>NUCLEOTIDE SEQUENCE [LARGE SCALE GENOMIC DNA]</scope>
    <source>
        <strain evidence="9 10">JCM16774</strain>
    </source>
</reference>
<keyword evidence="5 7" id="KW-1133">Transmembrane helix</keyword>
<dbReference type="EMBL" id="AP019822">
    <property type="protein sequence ID" value="BBM35271.1"/>
    <property type="molecule type" value="Genomic_DNA"/>
</dbReference>
<keyword evidence="2 7" id="KW-0813">Transport</keyword>
<evidence type="ECO:0000256" key="2">
    <source>
        <dbReference type="ARBA" id="ARBA00022448"/>
    </source>
</evidence>
<organism evidence="9 10">
    <name type="scientific">Pseudoleptotrichia goodfellowii</name>
    <dbReference type="NCBI Taxonomy" id="157692"/>
    <lineage>
        <taxon>Bacteria</taxon>
        <taxon>Fusobacteriati</taxon>
        <taxon>Fusobacteriota</taxon>
        <taxon>Fusobacteriia</taxon>
        <taxon>Fusobacteriales</taxon>
        <taxon>Leptotrichiaceae</taxon>
        <taxon>Pseudoleptotrichia</taxon>
    </lineage>
</organism>
<comment type="similarity">
    <text evidence="7">Belongs to the binding-protein-dependent transport system permease family.</text>
</comment>
<gene>
    <name evidence="9" type="ORF">JCM16774_0178</name>
</gene>
<feature type="transmembrane region" description="Helical" evidence="7">
    <location>
        <begin position="219"/>
        <end position="239"/>
    </location>
</feature>
<feature type="transmembrane region" description="Helical" evidence="7">
    <location>
        <begin position="251"/>
        <end position="272"/>
    </location>
</feature>
<keyword evidence="3" id="KW-1003">Cell membrane</keyword>
<evidence type="ECO:0000313" key="10">
    <source>
        <dbReference type="Proteomes" id="UP000321606"/>
    </source>
</evidence>
<evidence type="ECO:0000256" key="4">
    <source>
        <dbReference type="ARBA" id="ARBA00022692"/>
    </source>
</evidence>
<feature type="transmembrane region" description="Helical" evidence="7">
    <location>
        <begin position="81"/>
        <end position="110"/>
    </location>
</feature>
<dbReference type="InterPro" id="IPR035906">
    <property type="entry name" value="MetI-like_sf"/>
</dbReference>
<evidence type="ECO:0000256" key="6">
    <source>
        <dbReference type="ARBA" id="ARBA00023136"/>
    </source>
</evidence>
<dbReference type="PROSITE" id="PS50928">
    <property type="entry name" value="ABC_TM1"/>
    <property type="match status" value="1"/>
</dbReference>